<accession>A0A2P6VJU3</accession>
<reference evidence="1 2" key="1">
    <citation type="journal article" date="2018" name="Plant J.">
        <title>Genome sequences of Chlorella sorokiniana UTEX 1602 and Micractinium conductrix SAG 241.80: implications to maltose excretion by a green alga.</title>
        <authorList>
            <person name="Arriola M.B."/>
            <person name="Velmurugan N."/>
            <person name="Zhang Y."/>
            <person name="Plunkett M.H."/>
            <person name="Hondzo H."/>
            <person name="Barney B.M."/>
        </authorList>
    </citation>
    <scope>NUCLEOTIDE SEQUENCE [LARGE SCALE GENOMIC DNA]</scope>
    <source>
        <strain evidence="1 2">SAG 241.80</strain>
    </source>
</reference>
<comment type="caution">
    <text evidence="1">The sequence shown here is derived from an EMBL/GenBank/DDBJ whole genome shotgun (WGS) entry which is preliminary data.</text>
</comment>
<gene>
    <name evidence="1" type="ORF">C2E20_2224</name>
</gene>
<proteinExistence type="predicted"/>
<dbReference type="EMBL" id="LHPF02000004">
    <property type="protein sequence ID" value="PSC74365.1"/>
    <property type="molecule type" value="Genomic_DNA"/>
</dbReference>
<dbReference type="AlphaFoldDB" id="A0A2P6VJU3"/>
<protein>
    <submittedName>
        <fullName evidence="1">Rrf2 family transcriptional regulator</fullName>
    </submittedName>
</protein>
<dbReference type="Proteomes" id="UP000239649">
    <property type="component" value="Unassembled WGS sequence"/>
</dbReference>
<sequence>MATKLDPQSPVERSDPAHWRAVLESMLLSEEQEAQLILLLQSHLKHAEAIVARKGQLMAQLAEELSHGLLSLELSGSSELMSGQLDGPAPLQAKDELDRLIQLEYWLKYDFTGCVRKLLPAQQQALCMVSSWPFYPDQLEVAIKDKARQLWDQCSAAAQD</sequence>
<evidence type="ECO:0000313" key="2">
    <source>
        <dbReference type="Proteomes" id="UP000239649"/>
    </source>
</evidence>
<organism evidence="1 2">
    <name type="scientific">Micractinium conductrix</name>
    <dbReference type="NCBI Taxonomy" id="554055"/>
    <lineage>
        <taxon>Eukaryota</taxon>
        <taxon>Viridiplantae</taxon>
        <taxon>Chlorophyta</taxon>
        <taxon>core chlorophytes</taxon>
        <taxon>Trebouxiophyceae</taxon>
        <taxon>Chlorellales</taxon>
        <taxon>Chlorellaceae</taxon>
        <taxon>Chlorella clade</taxon>
        <taxon>Micractinium</taxon>
    </lineage>
</organism>
<dbReference type="OrthoDB" id="10440691at2759"/>
<evidence type="ECO:0000313" key="1">
    <source>
        <dbReference type="EMBL" id="PSC74365.1"/>
    </source>
</evidence>
<name>A0A2P6VJU3_9CHLO</name>
<keyword evidence="2" id="KW-1185">Reference proteome</keyword>